<evidence type="ECO:0000256" key="1">
    <source>
        <dbReference type="ARBA" id="ARBA00022450"/>
    </source>
</evidence>
<dbReference type="SUPFAM" id="SSF56801">
    <property type="entry name" value="Acetyl-CoA synthetase-like"/>
    <property type="match status" value="1"/>
</dbReference>
<evidence type="ECO:0000313" key="6">
    <source>
        <dbReference type="Proteomes" id="UP000230002"/>
    </source>
</evidence>
<feature type="domain" description="Thioester reductase (TE)" evidence="4">
    <location>
        <begin position="680"/>
        <end position="902"/>
    </location>
</feature>
<dbReference type="EMBL" id="AYKW01000005">
    <property type="protein sequence ID" value="PIL34315.1"/>
    <property type="molecule type" value="Genomic_DNA"/>
</dbReference>
<feature type="domain" description="AMP-dependent synthetase/ligase" evidence="3">
    <location>
        <begin position="23"/>
        <end position="359"/>
    </location>
</feature>
<reference evidence="5 6" key="1">
    <citation type="journal article" date="2015" name="Sci. Rep.">
        <title>Chromosome-level genome map provides insights into diverse defense mechanisms in the medicinal fungus Ganoderma sinense.</title>
        <authorList>
            <person name="Zhu Y."/>
            <person name="Xu J."/>
            <person name="Sun C."/>
            <person name="Zhou S."/>
            <person name="Xu H."/>
            <person name="Nelson D.R."/>
            <person name="Qian J."/>
            <person name="Song J."/>
            <person name="Luo H."/>
            <person name="Xiang L."/>
            <person name="Li Y."/>
            <person name="Xu Z."/>
            <person name="Ji A."/>
            <person name="Wang L."/>
            <person name="Lu S."/>
            <person name="Hayward A."/>
            <person name="Sun W."/>
            <person name="Li X."/>
            <person name="Schwartz D.C."/>
            <person name="Wang Y."/>
            <person name="Chen S."/>
        </authorList>
    </citation>
    <scope>NUCLEOTIDE SEQUENCE [LARGE SCALE GENOMIC DNA]</scope>
    <source>
        <strain evidence="5 6">ZZ0214-1</strain>
    </source>
</reference>
<evidence type="ECO:0000259" key="3">
    <source>
        <dbReference type="Pfam" id="PF00501"/>
    </source>
</evidence>
<evidence type="ECO:0000259" key="4">
    <source>
        <dbReference type="Pfam" id="PF07993"/>
    </source>
</evidence>
<dbReference type="Proteomes" id="UP000230002">
    <property type="component" value="Unassembled WGS sequence"/>
</dbReference>
<dbReference type="Gene3D" id="3.40.50.720">
    <property type="entry name" value="NAD(P)-binding Rossmann-like Domain"/>
    <property type="match status" value="1"/>
</dbReference>
<dbReference type="InterPro" id="IPR036291">
    <property type="entry name" value="NAD(P)-bd_dom_sf"/>
</dbReference>
<keyword evidence="6" id="KW-1185">Reference proteome</keyword>
<dbReference type="AlphaFoldDB" id="A0A2G8SKM7"/>
<dbReference type="STRING" id="1077348.A0A2G8SKM7"/>
<sequence>MSVDYRSPRALIESGAITIPELFEWNARENPDYPLFRYPDNDGALKTITYAEAIRAIRLVARHILALVGSAERCAVALLANADSVTYIITSAAVLRAGHILFPISTRNGSAAVSHLLNRTNCRHVLVSEDEYMQTLARGATTDMPDVTLHPLLSFDEIFGGDGDVNGCGTEGLPNEFKISDIGMILHSSGSTNHPKPIYWTHKRMISRGTTSWYGEVDLTGITFACPGTPMFHAQGVSFYLTSVATGLILGVFPPASPPTFPTPENVFENVVALGGYIVTFPPFVEEWVQDPAKVDKMQRMKGIIIGGAPLKEEIGDDLASRGIPLIIWYGVTEVGAIADVIPANPGMDWRYFSVTRWVQSTVVDAGDGKFELVILSSPEDPHPVLNTNICGVDAYATNDLVVPHPTRKGFWKLYGRRDDQIVLSNGEKTNPLPIERIIKEDIHVRDCLVFGNSRFQNGVLVEPEAAFTFDPKDQSLLAEFRNKIWATVERANVFAPQHSRIFKEMVIVTSPSKPFDYNAKGDNRRNPILDRYKGEIDALYAGIEESAQSDILAPSQWDPEAAKAFIRTVVQKVILKPLDDESDIFRSGCDSLQATWIRNTILRALRDGSSELPMDFVYQAPSIAALTDVVRHAALKDDKARDALSAQDLVKMAESYSFNFPFRPGQLRQRDEGKDVVLITGTTRGFGCDVLEHLLRSDDVSTVYAFNRKGSQAMDRQWEGFRRRGLEEDLLQSSKFVMVEADLSIPGFGLDDHLLSGIRDSVTHIVHNAWKVDFNLALLSYEVDLKAVRNIIELSLGSPFVVPPSIQFVSSVGVLRNCALEQPIPEEPLSPASALGTGYSEAKWIAERILCNVAEQYHVPISIVRLGQVGGDRSGYWNEKEWFPAMIKSALFTRCLPNLQAAVAFLPSYPSARAFVEMRNSRSLVLHLSHPRPVPWHTLIVPIAKELGVPLVPFSHWLTTLEKCDNDTLDVRSLDPTQNNPALRLLGLFRSWASTSNPGPVSAMRMSTEKAEAASETLSSLPALDAEVARGWVAGWRRVGFLPMTGQPPPASGARTFC</sequence>
<accession>A0A2G8SKM7</accession>
<dbReference type="InterPro" id="IPR042099">
    <property type="entry name" value="ANL_N_sf"/>
</dbReference>
<proteinExistence type="predicted"/>
<evidence type="ECO:0000313" key="5">
    <source>
        <dbReference type="EMBL" id="PIL34315.1"/>
    </source>
</evidence>
<dbReference type="Pfam" id="PF07993">
    <property type="entry name" value="NAD_binding_4"/>
    <property type="match status" value="1"/>
</dbReference>
<dbReference type="InterPro" id="IPR000873">
    <property type="entry name" value="AMP-dep_synth/lig_dom"/>
</dbReference>
<dbReference type="PANTHER" id="PTHR43439">
    <property type="entry name" value="PHENYLACETATE-COENZYME A LIGASE"/>
    <property type="match status" value="1"/>
</dbReference>
<protein>
    <recommendedName>
        <fullName evidence="7">Polyketide synthase phosphopantetheine-binding domain-containing protein</fullName>
    </recommendedName>
</protein>
<name>A0A2G8SKM7_9APHY</name>
<dbReference type="Gene3D" id="1.10.1200.10">
    <property type="entry name" value="ACP-like"/>
    <property type="match status" value="1"/>
</dbReference>
<evidence type="ECO:0008006" key="7">
    <source>
        <dbReference type="Google" id="ProtNLM"/>
    </source>
</evidence>
<comment type="caution">
    <text evidence="5">The sequence shown here is derived from an EMBL/GenBank/DDBJ whole genome shotgun (WGS) entry which is preliminary data.</text>
</comment>
<dbReference type="PANTHER" id="PTHR43439:SF2">
    <property type="entry name" value="ENZYME, PUTATIVE (JCVI)-RELATED"/>
    <property type="match status" value="1"/>
</dbReference>
<gene>
    <name evidence="5" type="ORF">GSI_03090</name>
</gene>
<dbReference type="SUPFAM" id="SSF51735">
    <property type="entry name" value="NAD(P)-binding Rossmann-fold domains"/>
    <property type="match status" value="1"/>
</dbReference>
<dbReference type="InterPro" id="IPR036736">
    <property type="entry name" value="ACP-like_sf"/>
</dbReference>
<dbReference type="Pfam" id="PF23562">
    <property type="entry name" value="AMP-binding_C_3"/>
    <property type="match status" value="1"/>
</dbReference>
<organism evidence="5 6">
    <name type="scientific">Ganoderma sinense ZZ0214-1</name>
    <dbReference type="NCBI Taxonomy" id="1077348"/>
    <lineage>
        <taxon>Eukaryota</taxon>
        <taxon>Fungi</taxon>
        <taxon>Dikarya</taxon>
        <taxon>Basidiomycota</taxon>
        <taxon>Agaricomycotina</taxon>
        <taxon>Agaricomycetes</taxon>
        <taxon>Polyporales</taxon>
        <taxon>Polyporaceae</taxon>
        <taxon>Ganoderma</taxon>
    </lineage>
</organism>
<dbReference type="OrthoDB" id="429813at2759"/>
<keyword evidence="2" id="KW-0597">Phosphoprotein</keyword>
<dbReference type="Gene3D" id="3.40.50.12780">
    <property type="entry name" value="N-terminal domain of ligase-like"/>
    <property type="match status" value="1"/>
</dbReference>
<dbReference type="InterPro" id="IPR013120">
    <property type="entry name" value="FAR_NAD-bd"/>
</dbReference>
<evidence type="ECO:0000256" key="2">
    <source>
        <dbReference type="ARBA" id="ARBA00022553"/>
    </source>
</evidence>
<keyword evidence="1" id="KW-0596">Phosphopantetheine</keyword>
<dbReference type="Pfam" id="PF00501">
    <property type="entry name" value="AMP-binding"/>
    <property type="match status" value="1"/>
</dbReference>
<dbReference type="InterPro" id="IPR051414">
    <property type="entry name" value="Adenylate-forming_Reductase"/>
</dbReference>